<dbReference type="InterPro" id="IPR036875">
    <property type="entry name" value="Znf_CCHC_sf"/>
</dbReference>
<evidence type="ECO:0000256" key="6">
    <source>
        <dbReference type="ARBA" id="ARBA00023242"/>
    </source>
</evidence>
<keyword evidence="4" id="KW-0863">Zinc-finger</keyword>
<feature type="compositionally biased region" description="Basic and acidic residues" evidence="9">
    <location>
        <begin position="678"/>
        <end position="699"/>
    </location>
</feature>
<feature type="compositionally biased region" description="Low complexity" evidence="9">
    <location>
        <begin position="39"/>
        <end position="51"/>
    </location>
</feature>
<feature type="region of interest" description="Disordered" evidence="9">
    <location>
        <begin position="430"/>
        <end position="613"/>
    </location>
</feature>
<dbReference type="SMART" id="SM00343">
    <property type="entry name" value="ZnF_C2HC"/>
    <property type="match status" value="4"/>
</dbReference>
<feature type="compositionally biased region" description="Acidic residues" evidence="9">
    <location>
        <begin position="479"/>
        <end position="493"/>
    </location>
</feature>
<dbReference type="GO" id="GO:0071038">
    <property type="term" value="P:TRAMP-dependent tRNA surveillance pathway"/>
    <property type="evidence" value="ECO:0007669"/>
    <property type="project" value="TreeGrafter"/>
</dbReference>
<feature type="compositionally biased region" description="Basic residues" evidence="9">
    <location>
        <begin position="513"/>
        <end position="524"/>
    </location>
</feature>
<dbReference type="SUPFAM" id="SSF57756">
    <property type="entry name" value="Retrovirus zinc finger-like domains"/>
    <property type="match status" value="1"/>
</dbReference>
<dbReference type="GO" id="GO:0051607">
    <property type="term" value="P:defense response to virus"/>
    <property type="evidence" value="ECO:0007669"/>
    <property type="project" value="EnsemblMetazoa"/>
</dbReference>
<dbReference type="PANTHER" id="PTHR46543:SF1">
    <property type="entry name" value="ZINC FINGER CCHC DOMAIN-CONTAINING PROTEIN 7"/>
    <property type="match status" value="1"/>
</dbReference>
<protein>
    <recommendedName>
        <fullName evidence="7">Zinc finger CCHC domain-containing protein 7</fullName>
    </recommendedName>
    <alternativeName>
        <fullName evidence="8">TRAMP-like complex RNA-binding factor ZCCHC7</fullName>
    </alternativeName>
</protein>
<dbReference type="GO" id="GO:0071036">
    <property type="term" value="P:nuclear polyadenylation-dependent snoRNA catabolic process"/>
    <property type="evidence" value="ECO:0007669"/>
    <property type="project" value="TreeGrafter"/>
</dbReference>
<feature type="domain" description="CCHC-type" evidence="10">
    <location>
        <begin position="799"/>
        <end position="815"/>
    </location>
</feature>
<evidence type="ECO:0000256" key="8">
    <source>
        <dbReference type="ARBA" id="ARBA00043023"/>
    </source>
</evidence>
<dbReference type="GO" id="GO:0071031">
    <property type="term" value="P:nuclear mRNA surveillance of mRNA 3'-end processing"/>
    <property type="evidence" value="ECO:0007669"/>
    <property type="project" value="TreeGrafter"/>
</dbReference>
<evidence type="ECO:0000256" key="1">
    <source>
        <dbReference type="ARBA" id="ARBA00004123"/>
    </source>
</evidence>
<feature type="compositionally biased region" description="Low complexity" evidence="9">
    <location>
        <begin position="1001"/>
        <end position="1015"/>
    </location>
</feature>
<feature type="compositionally biased region" description="Basic residues" evidence="9">
    <location>
        <begin position="459"/>
        <end position="468"/>
    </location>
</feature>
<evidence type="ECO:0000256" key="7">
    <source>
        <dbReference type="ARBA" id="ARBA00041190"/>
    </source>
</evidence>
<feature type="region of interest" description="Disordered" evidence="9">
    <location>
        <begin position="629"/>
        <end position="700"/>
    </location>
</feature>
<feature type="compositionally biased region" description="Basic and acidic residues" evidence="9">
    <location>
        <begin position="107"/>
        <end position="118"/>
    </location>
</feature>
<evidence type="ECO:0000256" key="3">
    <source>
        <dbReference type="ARBA" id="ARBA00022737"/>
    </source>
</evidence>
<dbReference type="GO" id="GO:0071035">
    <property type="term" value="P:nuclear polyadenylation-dependent rRNA catabolic process"/>
    <property type="evidence" value="ECO:0007669"/>
    <property type="project" value="TreeGrafter"/>
</dbReference>
<feature type="region of interest" description="Disordered" evidence="9">
    <location>
        <begin position="1346"/>
        <end position="1402"/>
    </location>
</feature>
<feature type="compositionally biased region" description="Low complexity" evidence="9">
    <location>
        <begin position="439"/>
        <end position="450"/>
    </location>
</feature>
<dbReference type="OrthoDB" id="7608935at2759"/>
<dbReference type="GO" id="GO:0071037">
    <property type="term" value="P:nuclear polyadenylation-dependent snRNA catabolic process"/>
    <property type="evidence" value="ECO:0007669"/>
    <property type="project" value="TreeGrafter"/>
</dbReference>
<feature type="region of interest" description="Disordered" evidence="9">
    <location>
        <begin position="364"/>
        <end position="386"/>
    </location>
</feature>
<feature type="compositionally biased region" description="Polar residues" evidence="9">
    <location>
        <begin position="85"/>
        <end position="106"/>
    </location>
</feature>
<feature type="compositionally biased region" description="Polar residues" evidence="9">
    <location>
        <begin position="372"/>
        <end position="383"/>
    </location>
</feature>
<keyword evidence="6" id="KW-0539">Nucleus</keyword>
<evidence type="ECO:0000256" key="5">
    <source>
        <dbReference type="ARBA" id="ARBA00022833"/>
    </source>
</evidence>
<feature type="region of interest" description="Disordered" evidence="9">
    <location>
        <begin position="978"/>
        <end position="1064"/>
    </location>
</feature>
<dbReference type="KEGG" id="dwi:26529211"/>
<comment type="subcellular location">
    <subcellularLocation>
        <location evidence="1">Nucleus</location>
    </subcellularLocation>
</comment>
<dbReference type="PANTHER" id="PTHR46543">
    <property type="entry name" value="ZINC FINGER CCHC DOMAIN-CONTAINING PROTEIN 7"/>
    <property type="match status" value="1"/>
</dbReference>
<evidence type="ECO:0000256" key="2">
    <source>
        <dbReference type="ARBA" id="ARBA00022723"/>
    </source>
</evidence>
<feature type="domain" description="CCHC-type" evidence="10">
    <location>
        <begin position="777"/>
        <end position="793"/>
    </location>
</feature>
<gene>
    <name evidence="11" type="primary">Dwil\GK27209</name>
    <name evidence="11" type="ORF">Dwil_GK27209</name>
</gene>
<reference evidence="11 12" key="1">
    <citation type="journal article" date="2007" name="Nature">
        <title>Evolution of genes and genomes on the Drosophila phylogeny.</title>
        <authorList>
            <consortium name="Drosophila 12 Genomes Consortium"/>
            <person name="Clark A.G."/>
            <person name="Eisen M.B."/>
            <person name="Smith D.R."/>
            <person name="Bergman C.M."/>
            <person name="Oliver B."/>
            <person name="Markow T.A."/>
            <person name="Kaufman T.C."/>
            <person name="Kellis M."/>
            <person name="Gelbart W."/>
            <person name="Iyer V.N."/>
            <person name="Pollard D.A."/>
            <person name="Sackton T.B."/>
            <person name="Larracuente A.M."/>
            <person name="Singh N.D."/>
            <person name="Abad J.P."/>
            <person name="Abt D.N."/>
            <person name="Adryan B."/>
            <person name="Aguade M."/>
            <person name="Akashi H."/>
            <person name="Anderson W.W."/>
            <person name="Aquadro C.F."/>
            <person name="Ardell D.H."/>
            <person name="Arguello R."/>
            <person name="Artieri C.G."/>
            <person name="Barbash D.A."/>
            <person name="Barker D."/>
            <person name="Barsanti P."/>
            <person name="Batterham P."/>
            <person name="Batzoglou S."/>
            <person name="Begun D."/>
            <person name="Bhutkar A."/>
            <person name="Blanco E."/>
            <person name="Bosak S.A."/>
            <person name="Bradley R.K."/>
            <person name="Brand A.D."/>
            <person name="Brent M.R."/>
            <person name="Brooks A.N."/>
            <person name="Brown R.H."/>
            <person name="Butlin R.K."/>
            <person name="Caggese C."/>
            <person name="Calvi B.R."/>
            <person name="Bernardo de Carvalho A."/>
            <person name="Caspi A."/>
            <person name="Castrezana S."/>
            <person name="Celniker S.E."/>
            <person name="Chang J.L."/>
            <person name="Chapple C."/>
            <person name="Chatterji S."/>
            <person name="Chinwalla A."/>
            <person name="Civetta A."/>
            <person name="Clifton S.W."/>
            <person name="Comeron J.M."/>
            <person name="Costello J.C."/>
            <person name="Coyne J.A."/>
            <person name="Daub J."/>
            <person name="David R.G."/>
            <person name="Delcher A.L."/>
            <person name="Delehaunty K."/>
            <person name="Do C.B."/>
            <person name="Ebling H."/>
            <person name="Edwards K."/>
            <person name="Eickbush T."/>
            <person name="Evans J.D."/>
            <person name="Filipski A."/>
            <person name="Findeiss S."/>
            <person name="Freyhult E."/>
            <person name="Fulton L."/>
            <person name="Fulton R."/>
            <person name="Garcia A.C."/>
            <person name="Gardiner A."/>
            <person name="Garfield D.A."/>
            <person name="Garvin B.E."/>
            <person name="Gibson G."/>
            <person name="Gilbert D."/>
            <person name="Gnerre S."/>
            <person name="Godfrey J."/>
            <person name="Good R."/>
            <person name="Gotea V."/>
            <person name="Gravely B."/>
            <person name="Greenberg A.J."/>
            <person name="Griffiths-Jones S."/>
            <person name="Gross S."/>
            <person name="Guigo R."/>
            <person name="Gustafson E.A."/>
            <person name="Haerty W."/>
            <person name="Hahn M.W."/>
            <person name="Halligan D.L."/>
            <person name="Halpern A.L."/>
            <person name="Halter G.M."/>
            <person name="Han M.V."/>
            <person name="Heger A."/>
            <person name="Hillier L."/>
            <person name="Hinrichs A.S."/>
            <person name="Holmes I."/>
            <person name="Hoskins R.A."/>
            <person name="Hubisz M.J."/>
            <person name="Hultmark D."/>
            <person name="Huntley M.A."/>
            <person name="Jaffe D.B."/>
            <person name="Jagadeeshan S."/>
            <person name="Jeck W.R."/>
            <person name="Johnson J."/>
            <person name="Jones C.D."/>
            <person name="Jordan W.C."/>
            <person name="Karpen G.H."/>
            <person name="Kataoka E."/>
            <person name="Keightley P.D."/>
            <person name="Kheradpour P."/>
            <person name="Kirkness E.F."/>
            <person name="Koerich L.B."/>
            <person name="Kristiansen K."/>
            <person name="Kudrna D."/>
            <person name="Kulathinal R.J."/>
            <person name="Kumar S."/>
            <person name="Kwok R."/>
            <person name="Lander E."/>
            <person name="Langley C.H."/>
            <person name="Lapoint R."/>
            <person name="Lazzaro B.P."/>
            <person name="Lee S.J."/>
            <person name="Levesque L."/>
            <person name="Li R."/>
            <person name="Lin C.F."/>
            <person name="Lin M.F."/>
            <person name="Lindblad-Toh K."/>
            <person name="Llopart A."/>
            <person name="Long M."/>
            <person name="Low L."/>
            <person name="Lozovsky E."/>
            <person name="Lu J."/>
            <person name="Luo M."/>
            <person name="Machado C.A."/>
            <person name="Makalowski W."/>
            <person name="Marzo M."/>
            <person name="Matsuda M."/>
            <person name="Matzkin L."/>
            <person name="McAllister B."/>
            <person name="McBride C.S."/>
            <person name="McKernan B."/>
            <person name="McKernan K."/>
            <person name="Mendez-Lago M."/>
            <person name="Minx P."/>
            <person name="Mollenhauer M.U."/>
            <person name="Montooth K."/>
            <person name="Mount S.M."/>
            <person name="Mu X."/>
            <person name="Myers E."/>
            <person name="Negre B."/>
            <person name="Newfeld S."/>
            <person name="Nielsen R."/>
            <person name="Noor M.A."/>
            <person name="O'Grady P."/>
            <person name="Pachter L."/>
            <person name="Papaceit M."/>
            <person name="Parisi M.J."/>
            <person name="Parisi M."/>
            <person name="Parts L."/>
            <person name="Pedersen J.S."/>
            <person name="Pesole G."/>
            <person name="Phillippy A.M."/>
            <person name="Ponting C.P."/>
            <person name="Pop M."/>
            <person name="Porcelli D."/>
            <person name="Powell J.R."/>
            <person name="Prohaska S."/>
            <person name="Pruitt K."/>
            <person name="Puig M."/>
            <person name="Quesneville H."/>
            <person name="Ram K.R."/>
            <person name="Rand D."/>
            <person name="Rasmussen M.D."/>
            <person name="Reed L.K."/>
            <person name="Reenan R."/>
            <person name="Reily A."/>
            <person name="Remington K.A."/>
            <person name="Rieger T.T."/>
            <person name="Ritchie M.G."/>
            <person name="Robin C."/>
            <person name="Rogers Y.H."/>
            <person name="Rohde C."/>
            <person name="Rozas J."/>
            <person name="Rubenfield M.J."/>
            <person name="Ruiz A."/>
            <person name="Russo S."/>
            <person name="Salzberg S.L."/>
            <person name="Sanchez-Gracia A."/>
            <person name="Saranga D.J."/>
            <person name="Sato H."/>
            <person name="Schaeffer S.W."/>
            <person name="Schatz M.C."/>
            <person name="Schlenke T."/>
            <person name="Schwartz R."/>
            <person name="Segarra C."/>
            <person name="Singh R.S."/>
            <person name="Sirot L."/>
            <person name="Sirota M."/>
            <person name="Sisneros N.B."/>
            <person name="Smith C.D."/>
            <person name="Smith T.F."/>
            <person name="Spieth J."/>
            <person name="Stage D.E."/>
            <person name="Stark A."/>
            <person name="Stephan W."/>
            <person name="Strausberg R.L."/>
            <person name="Strempel S."/>
            <person name="Sturgill D."/>
            <person name="Sutton G."/>
            <person name="Sutton G.G."/>
            <person name="Tao W."/>
            <person name="Teichmann S."/>
            <person name="Tobari Y.N."/>
            <person name="Tomimura Y."/>
            <person name="Tsolas J.M."/>
            <person name="Valente V.L."/>
            <person name="Venter E."/>
            <person name="Venter J.C."/>
            <person name="Vicario S."/>
            <person name="Vieira F.G."/>
            <person name="Vilella A.J."/>
            <person name="Villasante A."/>
            <person name="Walenz B."/>
            <person name="Wang J."/>
            <person name="Wasserman M."/>
            <person name="Watts T."/>
            <person name="Wilson D."/>
            <person name="Wilson R.K."/>
            <person name="Wing R.A."/>
            <person name="Wolfner M.F."/>
            <person name="Wong A."/>
            <person name="Wong G.K."/>
            <person name="Wu C.I."/>
            <person name="Wu G."/>
            <person name="Yamamoto D."/>
            <person name="Yang H.P."/>
            <person name="Yang S.P."/>
            <person name="Yorke J.A."/>
            <person name="Yoshida K."/>
            <person name="Zdobnov E."/>
            <person name="Zhang P."/>
            <person name="Zhang Y."/>
            <person name="Zimin A.V."/>
            <person name="Baldwin J."/>
            <person name="Abdouelleil A."/>
            <person name="Abdulkadir J."/>
            <person name="Abebe A."/>
            <person name="Abera B."/>
            <person name="Abreu J."/>
            <person name="Acer S.C."/>
            <person name="Aftuck L."/>
            <person name="Alexander A."/>
            <person name="An P."/>
            <person name="Anderson E."/>
            <person name="Anderson S."/>
            <person name="Arachi H."/>
            <person name="Azer M."/>
            <person name="Bachantsang P."/>
            <person name="Barry A."/>
            <person name="Bayul T."/>
            <person name="Berlin A."/>
            <person name="Bessette D."/>
            <person name="Bloom T."/>
            <person name="Blye J."/>
            <person name="Boguslavskiy L."/>
            <person name="Bonnet C."/>
            <person name="Boukhgalter B."/>
            <person name="Bourzgui I."/>
            <person name="Brown A."/>
            <person name="Cahill P."/>
            <person name="Channer S."/>
            <person name="Cheshatsang Y."/>
            <person name="Chuda L."/>
            <person name="Citroen M."/>
            <person name="Collymore A."/>
            <person name="Cooke P."/>
            <person name="Costello M."/>
            <person name="D'Aco K."/>
            <person name="Daza R."/>
            <person name="De Haan G."/>
            <person name="DeGray S."/>
            <person name="DeMaso C."/>
            <person name="Dhargay N."/>
            <person name="Dooley K."/>
            <person name="Dooley E."/>
            <person name="Doricent M."/>
            <person name="Dorje P."/>
            <person name="Dorjee K."/>
            <person name="Dupes A."/>
            <person name="Elong R."/>
            <person name="Falk J."/>
            <person name="Farina A."/>
            <person name="Faro S."/>
            <person name="Ferguson D."/>
            <person name="Fisher S."/>
            <person name="Foley C.D."/>
            <person name="Franke A."/>
            <person name="Friedrich D."/>
            <person name="Gadbois L."/>
            <person name="Gearin G."/>
            <person name="Gearin C.R."/>
            <person name="Giannoukos G."/>
            <person name="Goode T."/>
            <person name="Graham J."/>
            <person name="Grandbois E."/>
            <person name="Grewal S."/>
            <person name="Gyaltsen K."/>
            <person name="Hafez N."/>
            <person name="Hagos B."/>
            <person name="Hall J."/>
            <person name="Henson C."/>
            <person name="Hollinger A."/>
            <person name="Honan T."/>
            <person name="Huard M.D."/>
            <person name="Hughes L."/>
            <person name="Hurhula B."/>
            <person name="Husby M.E."/>
            <person name="Kamat A."/>
            <person name="Kanga B."/>
            <person name="Kashin S."/>
            <person name="Khazanovich D."/>
            <person name="Kisner P."/>
            <person name="Lance K."/>
            <person name="Lara M."/>
            <person name="Lee W."/>
            <person name="Lennon N."/>
            <person name="Letendre F."/>
            <person name="LeVine R."/>
            <person name="Lipovsky A."/>
            <person name="Liu X."/>
            <person name="Liu J."/>
            <person name="Liu S."/>
            <person name="Lokyitsang T."/>
            <person name="Lokyitsang Y."/>
            <person name="Lubonja R."/>
            <person name="Lui A."/>
            <person name="MacDonald P."/>
            <person name="Magnisalis V."/>
            <person name="Maru K."/>
            <person name="Matthews C."/>
            <person name="McCusker W."/>
            <person name="McDonough S."/>
            <person name="Mehta T."/>
            <person name="Meldrim J."/>
            <person name="Meneus L."/>
            <person name="Mihai O."/>
            <person name="Mihalev A."/>
            <person name="Mihova T."/>
            <person name="Mittelman R."/>
            <person name="Mlenga V."/>
            <person name="Montmayeur A."/>
            <person name="Mulrain L."/>
            <person name="Navidi A."/>
            <person name="Naylor J."/>
            <person name="Negash T."/>
            <person name="Nguyen T."/>
            <person name="Nguyen N."/>
            <person name="Nicol R."/>
            <person name="Norbu C."/>
            <person name="Norbu N."/>
            <person name="Novod N."/>
            <person name="O'Neill B."/>
            <person name="Osman S."/>
            <person name="Markiewicz E."/>
            <person name="Oyono O.L."/>
            <person name="Patti C."/>
            <person name="Phunkhang P."/>
            <person name="Pierre F."/>
            <person name="Priest M."/>
            <person name="Raghuraman S."/>
            <person name="Rege F."/>
            <person name="Reyes R."/>
            <person name="Rise C."/>
            <person name="Rogov P."/>
            <person name="Ross K."/>
            <person name="Ryan E."/>
            <person name="Settipalli S."/>
            <person name="Shea T."/>
            <person name="Sherpa N."/>
            <person name="Shi L."/>
            <person name="Shih D."/>
            <person name="Sparrow T."/>
            <person name="Spaulding J."/>
            <person name="Stalker J."/>
            <person name="Stange-Thomann N."/>
            <person name="Stavropoulos S."/>
            <person name="Stone C."/>
            <person name="Strader C."/>
            <person name="Tesfaye S."/>
            <person name="Thomson T."/>
            <person name="Thoulutsang Y."/>
            <person name="Thoulutsang D."/>
            <person name="Topham K."/>
            <person name="Topping I."/>
            <person name="Tsamla T."/>
            <person name="Vassiliev H."/>
            <person name="Vo A."/>
            <person name="Wangchuk T."/>
            <person name="Wangdi T."/>
            <person name="Weiand M."/>
            <person name="Wilkinson J."/>
            <person name="Wilson A."/>
            <person name="Yadav S."/>
            <person name="Young G."/>
            <person name="Yu Q."/>
            <person name="Zembek L."/>
            <person name="Zhong D."/>
            <person name="Zimmer A."/>
            <person name="Zwirko Z."/>
            <person name="Jaffe D.B."/>
            <person name="Alvarez P."/>
            <person name="Brockman W."/>
            <person name="Butler J."/>
            <person name="Chin C."/>
            <person name="Gnerre S."/>
            <person name="Grabherr M."/>
            <person name="Kleber M."/>
            <person name="Mauceli E."/>
            <person name="MacCallum I."/>
        </authorList>
    </citation>
    <scope>NUCLEOTIDE SEQUENCE [LARGE SCALE GENOMIC DNA]</scope>
    <source>
        <strain evidence="12">Tucson 14030-0811.24</strain>
    </source>
</reference>
<feature type="domain" description="CCHC-type" evidence="10">
    <location>
        <begin position="842"/>
        <end position="858"/>
    </location>
</feature>
<dbReference type="Proteomes" id="UP000007798">
    <property type="component" value="Unassembled WGS sequence"/>
</dbReference>
<dbReference type="InterPro" id="IPR001878">
    <property type="entry name" value="Znf_CCHC"/>
</dbReference>
<dbReference type="STRING" id="7260.A0A0Q9WQQ4"/>
<dbReference type="InParanoid" id="A0A0Q9WQQ4"/>
<dbReference type="Gene3D" id="4.10.60.10">
    <property type="entry name" value="Zinc finger, CCHC-type"/>
    <property type="match status" value="2"/>
</dbReference>
<evidence type="ECO:0000259" key="10">
    <source>
        <dbReference type="SMART" id="SM00343"/>
    </source>
</evidence>
<evidence type="ECO:0000313" key="12">
    <source>
        <dbReference type="Proteomes" id="UP000007798"/>
    </source>
</evidence>
<dbReference type="FunCoup" id="A0A0Q9WQQ4">
    <property type="interactions" value="286"/>
</dbReference>
<feature type="domain" description="CCHC-type" evidence="10">
    <location>
        <begin position="883"/>
        <end position="899"/>
    </location>
</feature>
<feature type="compositionally biased region" description="Low complexity" evidence="9">
    <location>
        <begin position="1365"/>
        <end position="1374"/>
    </location>
</feature>
<accession>A0A0Q9WQQ4</accession>
<dbReference type="GO" id="GO:0071039">
    <property type="term" value="P:nuclear polyadenylation-dependent CUT catabolic process"/>
    <property type="evidence" value="ECO:0007669"/>
    <property type="project" value="TreeGrafter"/>
</dbReference>
<keyword evidence="2" id="KW-0479">Metal-binding</keyword>
<keyword evidence="3" id="KW-0677">Repeat</keyword>
<evidence type="ECO:0000313" key="11">
    <source>
        <dbReference type="EMBL" id="KRF98547.1"/>
    </source>
</evidence>
<evidence type="ECO:0000256" key="4">
    <source>
        <dbReference type="ARBA" id="ARBA00022771"/>
    </source>
</evidence>
<organism evidence="11 12">
    <name type="scientific">Drosophila willistoni</name>
    <name type="common">Fruit fly</name>
    <dbReference type="NCBI Taxonomy" id="7260"/>
    <lineage>
        <taxon>Eukaryota</taxon>
        <taxon>Metazoa</taxon>
        <taxon>Ecdysozoa</taxon>
        <taxon>Arthropoda</taxon>
        <taxon>Hexapoda</taxon>
        <taxon>Insecta</taxon>
        <taxon>Pterygota</taxon>
        <taxon>Neoptera</taxon>
        <taxon>Endopterygota</taxon>
        <taxon>Diptera</taxon>
        <taxon>Brachycera</taxon>
        <taxon>Muscomorpha</taxon>
        <taxon>Ephydroidea</taxon>
        <taxon>Drosophilidae</taxon>
        <taxon>Drosophila</taxon>
        <taxon>Sophophora</taxon>
    </lineage>
</organism>
<dbReference type="GO" id="GO:0008270">
    <property type="term" value="F:zinc ion binding"/>
    <property type="evidence" value="ECO:0007669"/>
    <property type="project" value="UniProtKB-KW"/>
</dbReference>
<feature type="compositionally biased region" description="Pro residues" evidence="9">
    <location>
        <begin position="1346"/>
        <end position="1364"/>
    </location>
</feature>
<keyword evidence="5" id="KW-0862">Zinc</keyword>
<feature type="compositionally biased region" description="Polar residues" evidence="9">
    <location>
        <begin position="574"/>
        <end position="587"/>
    </location>
</feature>
<sequence length="1512" mass="171271">MDDLEDLDEERLNELESILYASIHYNDGSTEQQEEPTDSSQSEQQQHQPQQMRIVTNKRVINQQPVAGKHLAPFARPRYWDQGNKDPNVSSFTSQPATIENATTKSTADESKPKDKKMPPPAAKPQKQKNLAKKLQQQQQKKEKPKPLTQKQAVKPTVSKPERMAVDDEPERFDQRLLVAIPNNYQSPAKKEKSTGVSGPFGKSNRKLEQMQRLAAKQQKSRQVLAKKKQQQQLQDQKPLAPPIAFIDLKSSEGEDDDDDDVVHVPLPPVPVIDLDTSDGEGEISQPSYHEENAMDAADVEMGTIITSTETEEPIAAPSQHSPCSSVMSSDDFIVQKDTSRLMADRARATDEDLLVLTENAIKNITTEEEPQPSQDALDTSSEYEFVPPSRLEEIKQNYRVDEQQFRALDVYESESDLTESGIYAKVKPKNNQPTIIRNVDSNSDSSNVEEVIDPYVNKTKRLRKRRSSSTNHSQSEANNDDDDDDDDEDENEEGVHSTGVPGIARGMAVERCKRKIRRLSHNRRQSEDLQKQKQKSKGKAASNQEKKPQTPSSESASEEDLPSAREIAERLLQQKNVPPTSSTTNDNDADEVLSIGSDANTDDEAQHQDAISERISAVFERIDAYEKRNRDMNMFPEDEVPCTSSTIGATEDSDRQQVEEDNNAQAEAEELDDAMETEDHADSEQESNEHPVEQDKNEPSIQVEHNLKALSADKEQARSRDLIGWNDEMCRFYNDSWHGEQFSVHKILKSMNPNRSEWRIDSADRYPVVRPRSNLKCNNCFEMGHVRSKCPRPRKPPVCSTCGVTGHTEPRCPFAICLGCGTKKGIYVQQCNKCSFQSRLICQLCKMRGHSTDSCPDKWRRYHSTTRSNVCLEDNVQYKAKQCSYCAGRGHLFENCRQRIGEYRLVNYSSQIISHQKIYQDHGGPLSILQSMSAFCDPQVSFHFNWSQPTIDKASYYAKFLKAVGLAKRGSMITERPNKRLEIARPKTFSKSSIQKKDISSNMKQQQQPQKPTTSKPAVPNHDLDSDSNYSFSEHFELPTSTTNEEVHEGENVNENANDTTMPDVIPLSQISDGEESCDEIIGQGISMCISHSKASSSSTDTVNEDTLLPEVPSEGKILMARDQIEYLFSPEGRNFLAAAAKQCKVNVRMDFKDYGYVLVIYGLKQHQEDLQLMLMRRHHDVKRKCIEFQSQKPPKRIDVLIRFMRDGINSLRTNLGNAQNHYNRIKELEGMNTKNGYKLAEKKRRQLNMILLGQAGLMNGDVHLDQLLLILTQLIQDHSPDGNASLSLRNDIEQNWRMIFTAFPHADYESLLYNYGKLEIKNRLPSLKIDPMILGLSGSLVHAPPPPSWPQNNMAPPPPPPSSSSTPSSNAARKNRVPQKQQKEASPTAPPPSQLPSRRTQLSQMPFNNPEQRARFQDLQLQRNSLNPECVRLLSEMDHSDSHSSINTDAKKPSMFWSRESFKYLDDLLKMTSSPETLERLDRVLARSRRGLLSYNDYRAVIRLHSLLSN</sequence>
<dbReference type="GO" id="GO:0031499">
    <property type="term" value="C:TRAMP complex"/>
    <property type="evidence" value="ECO:0007669"/>
    <property type="project" value="TreeGrafter"/>
</dbReference>
<proteinExistence type="predicted"/>
<feature type="region of interest" description="Disordered" evidence="9">
    <location>
        <begin position="23"/>
        <end position="295"/>
    </location>
</feature>
<dbReference type="GO" id="GO:0003723">
    <property type="term" value="F:RNA binding"/>
    <property type="evidence" value="ECO:0007669"/>
    <property type="project" value="TreeGrafter"/>
</dbReference>
<dbReference type="EMBL" id="CH963876">
    <property type="protein sequence ID" value="KRF98547.1"/>
    <property type="molecule type" value="Genomic_DNA"/>
</dbReference>
<keyword evidence="12" id="KW-1185">Reference proteome</keyword>
<feature type="compositionally biased region" description="Acidic residues" evidence="9">
    <location>
        <begin position="660"/>
        <end position="677"/>
    </location>
</feature>
<dbReference type="InterPro" id="IPR051644">
    <property type="entry name" value="TRAMP_AT-DNA-binding"/>
</dbReference>
<evidence type="ECO:0000256" key="9">
    <source>
        <dbReference type="SAM" id="MobiDB-lite"/>
    </source>
</evidence>
<name>A0A0Q9WQQ4_DROWI</name>